<comment type="caution">
    <text evidence="3">The sequence shown here is derived from an EMBL/GenBank/DDBJ whole genome shotgun (WGS) entry which is preliminary data.</text>
</comment>
<evidence type="ECO:0000256" key="2">
    <source>
        <dbReference type="SAM" id="SignalP"/>
    </source>
</evidence>
<feature type="signal peptide" evidence="2">
    <location>
        <begin position="1"/>
        <end position="25"/>
    </location>
</feature>
<dbReference type="Proteomes" id="UP001139150">
    <property type="component" value="Unassembled WGS sequence"/>
</dbReference>
<name>A0A9X2CTL1_9BACI</name>
<protein>
    <recommendedName>
        <fullName evidence="5">Tetratricopeptide repeat protein</fullName>
    </recommendedName>
</protein>
<keyword evidence="4" id="KW-1185">Reference proteome</keyword>
<dbReference type="Gene3D" id="1.25.40.10">
    <property type="entry name" value="Tetratricopeptide repeat domain"/>
    <property type="match status" value="1"/>
</dbReference>
<dbReference type="EMBL" id="JAKRYL010000012">
    <property type="protein sequence ID" value="MCL7748023.1"/>
    <property type="molecule type" value="Genomic_DNA"/>
</dbReference>
<evidence type="ECO:0008006" key="5">
    <source>
        <dbReference type="Google" id="ProtNLM"/>
    </source>
</evidence>
<evidence type="ECO:0000313" key="4">
    <source>
        <dbReference type="Proteomes" id="UP001139150"/>
    </source>
</evidence>
<dbReference type="PANTHER" id="PTHR12558">
    <property type="entry name" value="CELL DIVISION CYCLE 16,23,27"/>
    <property type="match status" value="1"/>
</dbReference>
<dbReference type="PANTHER" id="PTHR12558:SF13">
    <property type="entry name" value="CELL DIVISION CYCLE PROTEIN 27 HOMOLOG"/>
    <property type="match status" value="1"/>
</dbReference>
<keyword evidence="1" id="KW-0802">TPR repeat</keyword>
<dbReference type="Pfam" id="PF13181">
    <property type="entry name" value="TPR_8"/>
    <property type="match status" value="1"/>
</dbReference>
<feature type="chain" id="PRO_5040759234" description="Tetratricopeptide repeat protein" evidence="2">
    <location>
        <begin position="26"/>
        <end position="812"/>
    </location>
</feature>
<dbReference type="InterPro" id="IPR011990">
    <property type="entry name" value="TPR-like_helical_dom_sf"/>
</dbReference>
<evidence type="ECO:0000313" key="3">
    <source>
        <dbReference type="EMBL" id="MCL7748023.1"/>
    </source>
</evidence>
<dbReference type="PROSITE" id="PS50005">
    <property type="entry name" value="TPR"/>
    <property type="match status" value="2"/>
</dbReference>
<feature type="repeat" description="TPR" evidence="1">
    <location>
        <begin position="165"/>
        <end position="198"/>
    </location>
</feature>
<dbReference type="InterPro" id="IPR019734">
    <property type="entry name" value="TPR_rpt"/>
</dbReference>
<sequence>MGRSRLKKWIVVCSILLLAACRSVASSEEIQDKLALGAKYLLEENYEEAILAYEELIKIDQNVTEAYKGISRAYALKGDFTQSEDILHKGIEAVDQDHELRNQLAEVFKVQEKYEEAKQVYITLIETDHDRSAYQGLADLYVKQDDIEGLVSFFEDEENFGGDHAARYVTLADIHMNVGDVEQARKYSKQALEFNPNNNEVFTSIDAAYGGMWWELVSEGESLLDRNDDQLGNLLRLYGLYKLEYFDELIEIFENVEGIENKMVRSITALAYQYTDQPEKAKEMIESLDLDEGDHLLLLNKLIAYYEAVENVEKAIEIAEDVLLKKPHVYSVYLHLYGLTGDELYYQQLVSRYQIDQLLLVELPVINQESMSAIYPEWELLESHEIDFGYSTYAVVGLRKGNHENPIENSVKLAVVKYDYVGNRWVQEWGSNEFESIYFNQEFLFVKEEETKTHAVMKTNGDRFYFDFRYDQVTVTETPRSSLTYSEAEEVFFKVNETGEVVAAEGEVIRIEVGDSVAFVPADQHTKTLFDNGTVQSFYGNTTATSLSDLFHFKYINTIRFPHAGIYYVVLDESTDMASAFEPTFIIEVGDQTNLEGEWTRPGEHTRGILDIHQVDSESFSFEFHVSNGANVGYLDGIAQINGDHAVYVDQEGCRIDFSLLGESIDVESSQECLMYAGLGAYFFGEYFRNPVEATTNLVELGVFPSEELDALFMSLVGEDYQLYVERMHLVYPDGENLDNFNATVVSGGVRGLFTLMEAIIMYDDEGQFWSAVLAEEGVIYHTNDLAYQGQLPETINEWRGRFSDAPVIHRN</sequence>
<dbReference type="SMART" id="SM00028">
    <property type="entry name" value="TPR"/>
    <property type="match status" value="5"/>
</dbReference>
<dbReference type="RefSeq" id="WP_250096916.1">
    <property type="nucleotide sequence ID" value="NZ_JAKRYL010000012.1"/>
</dbReference>
<keyword evidence="2" id="KW-0732">Signal</keyword>
<dbReference type="AlphaFoldDB" id="A0A9X2CTL1"/>
<accession>A0A9X2CTL1</accession>
<dbReference type="SUPFAM" id="SSF48452">
    <property type="entry name" value="TPR-like"/>
    <property type="match status" value="2"/>
</dbReference>
<reference evidence="3" key="1">
    <citation type="submission" date="2022-02" db="EMBL/GenBank/DDBJ databases">
        <title>Halalkalibacter sp. nov. isolated from Lonar Lake, India.</title>
        <authorList>
            <person name="Joshi A."/>
            <person name="Thite S."/>
            <person name="Lodha T."/>
        </authorList>
    </citation>
    <scope>NUCLEOTIDE SEQUENCE</scope>
    <source>
        <strain evidence="3">MEB205</strain>
    </source>
</reference>
<organism evidence="3 4">
    <name type="scientific">Halalkalibacter alkaliphilus</name>
    <dbReference type="NCBI Taxonomy" id="2917993"/>
    <lineage>
        <taxon>Bacteria</taxon>
        <taxon>Bacillati</taxon>
        <taxon>Bacillota</taxon>
        <taxon>Bacilli</taxon>
        <taxon>Bacillales</taxon>
        <taxon>Bacillaceae</taxon>
        <taxon>Halalkalibacter</taxon>
    </lineage>
</organism>
<evidence type="ECO:0000256" key="1">
    <source>
        <dbReference type="PROSITE-ProRule" id="PRU00339"/>
    </source>
</evidence>
<dbReference type="PROSITE" id="PS51257">
    <property type="entry name" value="PROKAR_LIPOPROTEIN"/>
    <property type="match status" value="1"/>
</dbReference>
<feature type="repeat" description="TPR" evidence="1">
    <location>
        <begin position="30"/>
        <end position="63"/>
    </location>
</feature>
<proteinExistence type="predicted"/>
<gene>
    <name evidence="3" type="ORF">MF646_12905</name>
</gene>